<dbReference type="Gene3D" id="3.40.1190.20">
    <property type="match status" value="1"/>
</dbReference>
<dbReference type="PANTHER" id="PTHR43085">
    <property type="entry name" value="HEXOKINASE FAMILY MEMBER"/>
    <property type="match status" value="1"/>
</dbReference>
<evidence type="ECO:0000256" key="3">
    <source>
        <dbReference type="ARBA" id="ARBA00022741"/>
    </source>
</evidence>
<name>A0ABZ2BUS1_9RHOB</name>
<accession>A0ABZ2BUS1</accession>
<evidence type="ECO:0000256" key="2">
    <source>
        <dbReference type="ARBA" id="ARBA00022679"/>
    </source>
</evidence>
<gene>
    <name evidence="8" type="primary">scrK</name>
    <name evidence="8" type="ORF">ROLI_017200</name>
</gene>
<comment type="similarity">
    <text evidence="1 6">Belongs to the carbohydrate kinase PfkB family.</text>
</comment>
<keyword evidence="2 6" id="KW-0808">Transferase</keyword>
<keyword evidence="5" id="KW-0067">ATP-binding</keyword>
<dbReference type="GO" id="GO:0008865">
    <property type="term" value="F:fructokinase activity"/>
    <property type="evidence" value="ECO:0007669"/>
    <property type="project" value="UniProtKB-EC"/>
</dbReference>
<dbReference type="CDD" id="cd01167">
    <property type="entry name" value="bac_FRK"/>
    <property type="match status" value="1"/>
</dbReference>
<evidence type="ECO:0000313" key="9">
    <source>
        <dbReference type="Proteomes" id="UP001318682"/>
    </source>
</evidence>
<dbReference type="PRINTS" id="PR00990">
    <property type="entry name" value="RIBOKINASE"/>
</dbReference>
<dbReference type="EMBL" id="CP143423">
    <property type="protein sequence ID" value="WVX48639.1"/>
    <property type="molecule type" value="Genomic_DNA"/>
</dbReference>
<dbReference type="SUPFAM" id="SSF53613">
    <property type="entry name" value="Ribokinase-like"/>
    <property type="match status" value="1"/>
</dbReference>
<dbReference type="InterPro" id="IPR011611">
    <property type="entry name" value="PfkB_dom"/>
</dbReference>
<dbReference type="PANTHER" id="PTHR43085:SF1">
    <property type="entry name" value="PSEUDOURIDINE KINASE-RELATED"/>
    <property type="match status" value="1"/>
</dbReference>
<dbReference type="InterPro" id="IPR002139">
    <property type="entry name" value="Ribo/fructo_kinase"/>
</dbReference>
<sequence>MILCCGEALIDMIPQPTQGAQTCFTPHAGGAVFNTAIALGRLGSKPGFVTGLSRDLFGVQLAQALEESHVDCDLVIRSDLPTTLAFVELNDGQARYTFYDENTAGRSLSPDHLPDIPASVTALYFGGISLISEPCADFYAALALREAPGRAIIIDPNIRAAFIRDEVLYRARLDKMIAVADIVKVSDEDLDWIIPGPEALATKARKLRAQGPHAVIVTRGGDGALAFGAGDEAVEVPAKRVSIVDTVGAGDTFNAGVLASLMAAGLLSKARMKDIGPSAMRAALMHGACVAAVTVSRAGANPPWAHELP</sequence>
<evidence type="ECO:0000256" key="5">
    <source>
        <dbReference type="ARBA" id="ARBA00022840"/>
    </source>
</evidence>
<dbReference type="InterPro" id="IPR050306">
    <property type="entry name" value="PfkB_Carbo_kinase"/>
</dbReference>
<keyword evidence="9" id="KW-1185">Reference proteome</keyword>
<dbReference type="InterPro" id="IPR002173">
    <property type="entry name" value="Carboh/pur_kinase_PfkB_CS"/>
</dbReference>
<feature type="domain" description="Carbohydrate kinase PfkB" evidence="7">
    <location>
        <begin position="2"/>
        <end position="303"/>
    </location>
</feature>
<protein>
    <submittedName>
        <fullName evidence="8">Fructokinase</fullName>
        <ecNumber evidence="8">2.7.1.4</ecNumber>
    </submittedName>
</protein>
<evidence type="ECO:0000256" key="6">
    <source>
        <dbReference type="RuleBase" id="RU003704"/>
    </source>
</evidence>
<dbReference type="RefSeq" id="WP_187428832.1">
    <property type="nucleotide sequence ID" value="NZ_CP143423.1"/>
</dbReference>
<dbReference type="Pfam" id="PF00294">
    <property type="entry name" value="PfkB"/>
    <property type="match status" value="1"/>
</dbReference>
<dbReference type="PROSITE" id="PS00584">
    <property type="entry name" value="PFKB_KINASES_2"/>
    <property type="match status" value="1"/>
</dbReference>
<evidence type="ECO:0000313" key="8">
    <source>
        <dbReference type="EMBL" id="WVX48639.1"/>
    </source>
</evidence>
<keyword evidence="3" id="KW-0547">Nucleotide-binding</keyword>
<dbReference type="EC" id="2.7.1.4" evidence="8"/>
<evidence type="ECO:0000259" key="7">
    <source>
        <dbReference type="Pfam" id="PF00294"/>
    </source>
</evidence>
<proteinExistence type="inferred from homology"/>
<dbReference type="InterPro" id="IPR029056">
    <property type="entry name" value="Ribokinase-like"/>
</dbReference>
<evidence type="ECO:0000256" key="4">
    <source>
        <dbReference type="ARBA" id="ARBA00022777"/>
    </source>
</evidence>
<evidence type="ECO:0000256" key="1">
    <source>
        <dbReference type="ARBA" id="ARBA00010688"/>
    </source>
</evidence>
<keyword evidence="4 6" id="KW-0418">Kinase</keyword>
<dbReference type="Proteomes" id="UP001318682">
    <property type="component" value="Chromosome"/>
</dbReference>
<organism evidence="8 9">
    <name type="scientific">Roseobacter fucihabitans</name>
    <dbReference type="NCBI Taxonomy" id="1537242"/>
    <lineage>
        <taxon>Bacteria</taxon>
        <taxon>Pseudomonadati</taxon>
        <taxon>Pseudomonadota</taxon>
        <taxon>Alphaproteobacteria</taxon>
        <taxon>Rhodobacterales</taxon>
        <taxon>Roseobacteraceae</taxon>
        <taxon>Roseobacter</taxon>
    </lineage>
</organism>
<reference evidence="9" key="1">
    <citation type="submission" date="2024-01" db="EMBL/GenBank/DDBJ databases">
        <title>Roseobacter fucihabitans sp. nov., isolated from the brown alga Fucus spiralis.</title>
        <authorList>
            <person name="Hahnke S."/>
            <person name="Berger M."/>
            <person name="Schlingloff A."/>
            <person name="Athale I."/>
            <person name="Neumann-Schaal M."/>
            <person name="Adenaya A."/>
            <person name="Poehlein A."/>
            <person name="Daniel R."/>
            <person name="Pertersen J."/>
            <person name="Brinkhoff T."/>
        </authorList>
    </citation>
    <scope>NUCLEOTIDE SEQUENCE [LARGE SCALE GENOMIC DNA]</scope>
    <source>
        <strain evidence="9">B14</strain>
    </source>
</reference>